<dbReference type="Gene3D" id="3.30.360.10">
    <property type="entry name" value="Dihydrodipicolinate Reductase, domain 2"/>
    <property type="match status" value="1"/>
</dbReference>
<dbReference type="SUPFAM" id="SSF51735">
    <property type="entry name" value="NAD(P)-binding Rossmann-fold domains"/>
    <property type="match status" value="1"/>
</dbReference>
<dbReference type="PANTHER" id="PTHR43818">
    <property type="entry name" value="BCDNA.GH03377"/>
    <property type="match status" value="1"/>
</dbReference>
<reference evidence="3" key="1">
    <citation type="submission" date="2018-05" db="EMBL/GenBank/DDBJ databases">
        <authorList>
            <person name="Lanie J.A."/>
            <person name="Ng W.-L."/>
            <person name="Kazmierczak K.M."/>
            <person name="Andrzejewski T.M."/>
            <person name="Davidsen T.M."/>
            <person name="Wayne K.J."/>
            <person name="Tettelin H."/>
            <person name="Glass J.I."/>
            <person name="Rusch D."/>
            <person name="Podicherti R."/>
            <person name="Tsui H.-C.T."/>
            <person name="Winkler M.E."/>
        </authorList>
    </citation>
    <scope>NUCLEOTIDE SEQUENCE</scope>
</reference>
<dbReference type="InterPro" id="IPR050463">
    <property type="entry name" value="Gfo/Idh/MocA_oxidrdct_glycsds"/>
</dbReference>
<dbReference type="GO" id="GO:0000166">
    <property type="term" value="F:nucleotide binding"/>
    <property type="evidence" value="ECO:0007669"/>
    <property type="project" value="InterPro"/>
</dbReference>
<gene>
    <name evidence="3" type="ORF">METZ01_LOCUS108445</name>
</gene>
<dbReference type="EMBL" id="UINC01012776">
    <property type="protein sequence ID" value="SVA55591.1"/>
    <property type="molecule type" value="Genomic_DNA"/>
</dbReference>
<sequence length="449" mass="49839">MPPTNWLMTTPQVTPIRRREFIKTTVAATGAVAFPMVVPRRVFGANERLNIAAIGSGGKGQVDIDGCESQNIVALCDVDPGKAAHMFNRHAKAAKYADFRQMLEKEGKNIDAVTVSTPDHTHATAAAMAMRLGKHVYCQKPLTHSVLEARVLTDLARKHKVATQMGNQGHSNPDSRRYVELIQAGVLGDVKEVHIWTDRPIWPQGIGRPSGSPPVPKNVNWDLWLGPAPERPYHPAYHPFKWRGFWDFGTGAVGDMGCHNSDLAYWALNLRNPETLEAVSSGVNSETAPKWSIITYHFPKLGKRKAVKVTWYDGGKKPDPALARQKELPGNGSILIGSKDSLYIPMYWGKGTFLSGATVADHKDVPETIEKPADFNRHHYLEWIGACKGGKPAWSNFDYAGPMTEAMLLGLVALRSGKKIEWDAKKMRVKNVPEANRFIHSEYRKGWVL</sequence>
<dbReference type="AlphaFoldDB" id="A0A381WTI3"/>
<proteinExistence type="predicted"/>
<dbReference type="Pfam" id="PF01408">
    <property type="entry name" value="GFO_IDH_MocA"/>
    <property type="match status" value="1"/>
</dbReference>
<dbReference type="InterPro" id="IPR043906">
    <property type="entry name" value="Gfo/Idh/MocA_OxRdtase_bact_C"/>
</dbReference>
<feature type="domain" description="Gfo/Idh/MocA-like oxidoreductase bacterial type C-terminal" evidence="2">
    <location>
        <begin position="214"/>
        <end position="298"/>
    </location>
</feature>
<dbReference type="SUPFAM" id="SSF55347">
    <property type="entry name" value="Glyceraldehyde-3-phosphate dehydrogenase-like, C-terminal domain"/>
    <property type="match status" value="1"/>
</dbReference>
<accession>A0A381WTI3</accession>
<dbReference type="Pfam" id="PF19051">
    <property type="entry name" value="GFO_IDH_MocA_C2"/>
    <property type="match status" value="1"/>
</dbReference>
<dbReference type="PANTHER" id="PTHR43818:SF10">
    <property type="entry name" value="NADH-DEPENDENT DEHYDROGENASE-RELATED"/>
    <property type="match status" value="1"/>
</dbReference>
<evidence type="ECO:0000313" key="3">
    <source>
        <dbReference type="EMBL" id="SVA55591.1"/>
    </source>
</evidence>
<feature type="domain" description="Gfo/Idh/MocA-like oxidoreductase N-terminal" evidence="1">
    <location>
        <begin position="50"/>
        <end position="166"/>
    </location>
</feature>
<evidence type="ECO:0000259" key="1">
    <source>
        <dbReference type="Pfam" id="PF01408"/>
    </source>
</evidence>
<organism evidence="3">
    <name type="scientific">marine metagenome</name>
    <dbReference type="NCBI Taxonomy" id="408172"/>
    <lineage>
        <taxon>unclassified sequences</taxon>
        <taxon>metagenomes</taxon>
        <taxon>ecological metagenomes</taxon>
    </lineage>
</organism>
<dbReference type="InterPro" id="IPR036291">
    <property type="entry name" value="NAD(P)-bd_dom_sf"/>
</dbReference>
<evidence type="ECO:0000259" key="2">
    <source>
        <dbReference type="Pfam" id="PF19051"/>
    </source>
</evidence>
<name>A0A381WTI3_9ZZZZ</name>
<dbReference type="InterPro" id="IPR000683">
    <property type="entry name" value="Gfo/Idh/MocA-like_OxRdtase_N"/>
</dbReference>
<evidence type="ECO:0008006" key="4">
    <source>
        <dbReference type="Google" id="ProtNLM"/>
    </source>
</evidence>
<dbReference type="Gene3D" id="3.40.50.720">
    <property type="entry name" value="NAD(P)-binding Rossmann-like Domain"/>
    <property type="match status" value="1"/>
</dbReference>
<protein>
    <recommendedName>
        <fullName evidence="4">Gfo/Idh/MocA-like oxidoreductase N-terminal domain-containing protein</fullName>
    </recommendedName>
</protein>